<accession>A0ABR2W6A5</accession>
<keyword evidence="2" id="KW-0539">Nucleus</keyword>
<comment type="subcellular location">
    <subcellularLocation>
        <location evidence="1">Nucleus</location>
    </subcellularLocation>
</comment>
<evidence type="ECO:0000313" key="4">
    <source>
        <dbReference type="Proteomes" id="UP001479436"/>
    </source>
</evidence>
<evidence type="ECO:0000256" key="2">
    <source>
        <dbReference type="ARBA" id="ARBA00023242"/>
    </source>
</evidence>
<evidence type="ECO:0000256" key="1">
    <source>
        <dbReference type="ARBA" id="ARBA00004123"/>
    </source>
</evidence>
<evidence type="ECO:0000313" key="3">
    <source>
        <dbReference type="EMBL" id="KAK9721279.1"/>
    </source>
</evidence>
<dbReference type="Pfam" id="PF09739">
    <property type="entry name" value="MCM_bind"/>
    <property type="match status" value="2"/>
</dbReference>
<dbReference type="EMBL" id="JASJQH010006985">
    <property type="protein sequence ID" value="KAK9721279.1"/>
    <property type="molecule type" value="Genomic_DNA"/>
</dbReference>
<dbReference type="PANTHER" id="PTHR13489:SF0">
    <property type="entry name" value="MINI-CHROMOSOME MAINTENANCE COMPLEX-BINDING PROTEIN"/>
    <property type="match status" value="1"/>
</dbReference>
<keyword evidence="4" id="KW-1185">Reference proteome</keyword>
<proteinExistence type="predicted"/>
<dbReference type="PANTHER" id="PTHR13489">
    <property type="entry name" value="MINI-CHROMOSOME MAINTENANCE COMPLEX-BINDING PROTEIN"/>
    <property type="match status" value="1"/>
</dbReference>
<evidence type="ECO:0008006" key="5">
    <source>
        <dbReference type="Google" id="ProtNLM"/>
    </source>
</evidence>
<comment type="caution">
    <text evidence="3">The sequence shown here is derived from an EMBL/GenBank/DDBJ whole genome shotgun (WGS) entry which is preliminary data.</text>
</comment>
<gene>
    <name evidence="3" type="ORF">K7432_003543</name>
</gene>
<dbReference type="InterPro" id="IPR019140">
    <property type="entry name" value="MCM_complex-bd"/>
</dbReference>
<sequence>MVSSETLEFINNPLDVFQKVFQSKWNSGQGDLINWGFTEHFNTIFNTEEKVRQIPSLSHRLINQLSKNTLVRFRGMVQDTSLGQECFIDVLESTNKMNGEKVFHCLRFTDSELEEETEQFTRHFESPNNRVDEKQLYFCVSIPGETDWAKSQAETSHLSSELEDQNVEELREMTQSISIEGNTFEVPNGVRSRYPFPDEDHLPVLVKVYGSEEGPKVGEVVEFIGIYTPPVSQSTTQANAESSVNTHSVEVDSLPCLHTIVHRKIGPYSGIYSHEKSIPESHIAELRQEMETIRPKLIEYLASSLGGDQLAAEFLLLQLMSYVHTRKSGFCVGNLSLNICNVPETLPSGVTFNGTPLKAFTSNLAKVLSSLLPKFYTLPLSLDLLNNNSFTPRSNEFLKSGMLQVSDGTTLLVDETALDEGNLNDSGVRNINELHSVLQTQELTYVFPYYEMKFPVNLGITVLSNAKTFLPVDCVVPLQPTPITPSDIEESLLDKFRLYLMIFQHIDYSIPEHVSQILQEDFVKRRQEAYAAGEELMSQGDMLFLLTLARLVAQTFGETELTEQIWKYTVELNETRKQRVNGLPTRQVTNPTLNR</sequence>
<name>A0ABR2W6A5_9FUNG</name>
<dbReference type="Proteomes" id="UP001479436">
    <property type="component" value="Unassembled WGS sequence"/>
</dbReference>
<reference evidence="3 4" key="1">
    <citation type="submission" date="2023-04" db="EMBL/GenBank/DDBJ databases">
        <title>Genome of Basidiobolus ranarum AG-B5.</title>
        <authorList>
            <person name="Stajich J.E."/>
            <person name="Carter-House D."/>
            <person name="Gryganskyi A."/>
        </authorList>
    </citation>
    <scope>NUCLEOTIDE SEQUENCE [LARGE SCALE GENOMIC DNA]</scope>
    <source>
        <strain evidence="3 4">AG-B5</strain>
    </source>
</reference>
<organism evidence="3 4">
    <name type="scientific">Basidiobolus ranarum</name>
    <dbReference type="NCBI Taxonomy" id="34480"/>
    <lineage>
        <taxon>Eukaryota</taxon>
        <taxon>Fungi</taxon>
        <taxon>Fungi incertae sedis</taxon>
        <taxon>Zoopagomycota</taxon>
        <taxon>Entomophthoromycotina</taxon>
        <taxon>Basidiobolomycetes</taxon>
        <taxon>Basidiobolales</taxon>
        <taxon>Basidiobolaceae</taxon>
        <taxon>Basidiobolus</taxon>
    </lineage>
</organism>
<protein>
    <recommendedName>
        <fullName evidence="5">Mini-chromosome maintenance complex-binding protein</fullName>
    </recommendedName>
</protein>